<feature type="domain" description="Amino acid permease/ SLC12A" evidence="6">
    <location>
        <begin position="30"/>
        <end position="383"/>
    </location>
</feature>
<dbReference type="Proteomes" id="UP000032668">
    <property type="component" value="Unassembled WGS sequence"/>
</dbReference>
<keyword evidence="8" id="KW-1185">Reference proteome</keyword>
<sequence length="462" mass="48538">MSELRKDSLSLLEALGQSVANVSPTLTPAVAVAVVAGMAGTASWLVYVLATVSLVIIGINIGKLASKISAAGSFFIYVSRGLGPGWGILSGWAMLAAYLFTAMALTAATGLFLQDLLSAFGLPVLPRAVLFTLISIGVWLLAVRDVRISSRVGLTIEAVSMSIILLVCLISWHAHGFALDVKQDTLSGASFSSVAQAIVFGIFSYVGFESAATLGKETRNPNIVIPRAVILTPIIAGIFFVITTYIITQGFGDDAAKLGASAGPMNALVSGKSEGLTLAIYIGASISCFACALASINAFSRMLFSLGRYQLMHSSVGTVHASHKTPHVAVTIGCALNAVVCVAFSNHAYTDLLGYFGTIASFGFILVYMACSIAAPALLRKMGKASTGDYIMGALGTVLMGLSLAGSLYPVPAAPYNYFPYGFAVYMFVGFVWFALLKYKMPQTLLGLEHDMESGSFDLQKT</sequence>
<dbReference type="Gene3D" id="1.20.1740.10">
    <property type="entry name" value="Amino acid/polyamine transporter I"/>
    <property type="match status" value="1"/>
</dbReference>
<feature type="transmembrane region" description="Helical" evidence="5">
    <location>
        <begin position="390"/>
        <end position="412"/>
    </location>
</feature>
<evidence type="ECO:0000256" key="3">
    <source>
        <dbReference type="ARBA" id="ARBA00022989"/>
    </source>
</evidence>
<feature type="transmembrane region" description="Helical" evidence="5">
    <location>
        <begin position="124"/>
        <end position="142"/>
    </location>
</feature>
<feature type="transmembrane region" description="Helical" evidence="5">
    <location>
        <begin position="186"/>
        <end position="208"/>
    </location>
</feature>
<proteinExistence type="predicted"/>
<dbReference type="OrthoDB" id="9804700at2"/>
<feature type="transmembrane region" description="Helical" evidence="5">
    <location>
        <begin position="154"/>
        <end position="174"/>
    </location>
</feature>
<dbReference type="PANTHER" id="PTHR42770">
    <property type="entry name" value="AMINO ACID TRANSPORTER-RELATED"/>
    <property type="match status" value="1"/>
</dbReference>
<feature type="transmembrane region" description="Helical" evidence="5">
    <location>
        <begin position="86"/>
        <end position="112"/>
    </location>
</feature>
<keyword evidence="3 5" id="KW-1133">Transmembrane helix</keyword>
<dbReference type="GO" id="GO:0016020">
    <property type="term" value="C:membrane"/>
    <property type="evidence" value="ECO:0007669"/>
    <property type="project" value="UniProtKB-SubCell"/>
</dbReference>
<dbReference type="Pfam" id="PF00324">
    <property type="entry name" value="AA_permease"/>
    <property type="match status" value="1"/>
</dbReference>
<dbReference type="STRING" id="1120923.SAMN02746095_00899"/>
<feature type="transmembrane region" description="Helical" evidence="5">
    <location>
        <begin position="278"/>
        <end position="304"/>
    </location>
</feature>
<dbReference type="EMBL" id="BANC01000034">
    <property type="protein sequence ID" value="GAN79885.1"/>
    <property type="molecule type" value="Genomic_DNA"/>
</dbReference>
<accession>A0A0D6PDP9</accession>
<organism evidence="7 8">
    <name type="scientific">Acidocella aminolytica 101 = DSM 11237</name>
    <dbReference type="NCBI Taxonomy" id="1120923"/>
    <lineage>
        <taxon>Bacteria</taxon>
        <taxon>Pseudomonadati</taxon>
        <taxon>Pseudomonadota</taxon>
        <taxon>Alphaproteobacteria</taxon>
        <taxon>Acetobacterales</taxon>
        <taxon>Acidocellaceae</taxon>
        <taxon>Acidocella</taxon>
    </lineage>
</organism>
<comment type="caution">
    <text evidence="7">The sequence shown here is derived from an EMBL/GenBank/DDBJ whole genome shotgun (WGS) entry which is preliminary data.</text>
</comment>
<feature type="transmembrane region" description="Helical" evidence="5">
    <location>
        <begin position="325"/>
        <end position="346"/>
    </location>
</feature>
<feature type="transmembrane region" description="Helical" evidence="5">
    <location>
        <begin position="352"/>
        <end position="378"/>
    </location>
</feature>
<protein>
    <submittedName>
        <fullName evidence="7">Amino acid permease</fullName>
    </submittedName>
</protein>
<gene>
    <name evidence="7" type="ORF">Aam_034_029</name>
</gene>
<keyword evidence="2 5" id="KW-0812">Transmembrane</keyword>
<dbReference type="RefSeq" id="WP_048878318.1">
    <property type="nucleotide sequence ID" value="NZ_BANC01000034.1"/>
</dbReference>
<evidence type="ECO:0000256" key="1">
    <source>
        <dbReference type="ARBA" id="ARBA00004141"/>
    </source>
</evidence>
<evidence type="ECO:0000259" key="6">
    <source>
        <dbReference type="Pfam" id="PF00324"/>
    </source>
</evidence>
<evidence type="ECO:0000313" key="7">
    <source>
        <dbReference type="EMBL" id="GAN79885.1"/>
    </source>
</evidence>
<evidence type="ECO:0000313" key="8">
    <source>
        <dbReference type="Proteomes" id="UP000032668"/>
    </source>
</evidence>
<dbReference type="AlphaFoldDB" id="A0A0D6PDP9"/>
<reference evidence="7 8" key="1">
    <citation type="submission" date="2012-11" db="EMBL/GenBank/DDBJ databases">
        <title>Whole genome sequence of Acidocella aminolytica 101 = DSM 11237.</title>
        <authorList>
            <person name="Azuma Y."/>
            <person name="Higashiura N."/>
            <person name="Hirakawa H."/>
            <person name="Matsushita K."/>
        </authorList>
    </citation>
    <scope>NUCLEOTIDE SEQUENCE [LARGE SCALE GENOMIC DNA]</scope>
    <source>
        <strain evidence="8">101 / DSM 11237</strain>
    </source>
</reference>
<evidence type="ECO:0000256" key="5">
    <source>
        <dbReference type="SAM" id="Phobius"/>
    </source>
</evidence>
<name>A0A0D6PDP9_9PROT</name>
<dbReference type="PANTHER" id="PTHR42770:SF16">
    <property type="entry name" value="AMINO ACID PERMEASE"/>
    <property type="match status" value="1"/>
</dbReference>
<comment type="subcellular location">
    <subcellularLocation>
        <location evidence="1">Membrane</location>
        <topology evidence="1">Multi-pass membrane protein</topology>
    </subcellularLocation>
</comment>
<dbReference type="PIRSF" id="PIRSF006060">
    <property type="entry name" value="AA_transporter"/>
    <property type="match status" value="1"/>
</dbReference>
<dbReference type="GO" id="GO:0055085">
    <property type="term" value="P:transmembrane transport"/>
    <property type="evidence" value="ECO:0007669"/>
    <property type="project" value="InterPro"/>
</dbReference>
<feature type="transmembrane region" description="Helical" evidence="5">
    <location>
        <begin position="44"/>
        <end position="65"/>
    </location>
</feature>
<evidence type="ECO:0000256" key="2">
    <source>
        <dbReference type="ARBA" id="ARBA00022692"/>
    </source>
</evidence>
<keyword evidence="4 5" id="KW-0472">Membrane</keyword>
<dbReference type="InterPro" id="IPR004841">
    <property type="entry name" value="AA-permease/SLC12A_dom"/>
</dbReference>
<feature type="transmembrane region" description="Helical" evidence="5">
    <location>
        <begin position="228"/>
        <end position="248"/>
    </location>
</feature>
<feature type="transmembrane region" description="Helical" evidence="5">
    <location>
        <begin position="418"/>
        <end position="437"/>
    </location>
</feature>
<dbReference type="InterPro" id="IPR050367">
    <property type="entry name" value="APC_superfamily"/>
</dbReference>
<evidence type="ECO:0000256" key="4">
    <source>
        <dbReference type="ARBA" id="ARBA00023136"/>
    </source>
</evidence>